<dbReference type="OrthoDB" id="1391789at2759"/>
<feature type="non-terminal residue" evidence="2">
    <location>
        <position position="101"/>
    </location>
</feature>
<feature type="domain" description="RNase H type-1" evidence="1">
    <location>
        <begin position="4"/>
        <end position="69"/>
    </location>
</feature>
<dbReference type="EMBL" id="JABFAF010000009">
    <property type="protein sequence ID" value="MBA0865772.1"/>
    <property type="molecule type" value="Genomic_DNA"/>
</dbReference>
<dbReference type="Proteomes" id="UP000593576">
    <property type="component" value="Unassembled WGS sequence"/>
</dbReference>
<comment type="caution">
    <text evidence="2">The sequence shown here is derived from an EMBL/GenBank/DDBJ whole genome shotgun (WGS) entry which is preliminary data.</text>
</comment>
<accession>A0A7J9M3T6</accession>
<reference evidence="2 3" key="1">
    <citation type="journal article" date="2019" name="Genome Biol. Evol.">
        <title>Insights into the evolution of the New World diploid cottons (Gossypium, subgenus Houzingenia) based on genome sequencing.</title>
        <authorList>
            <person name="Grover C.E."/>
            <person name="Arick M.A. 2nd"/>
            <person name="Thrash A."/>
            <person name="Conover J.L."/>
            <person name="Sanders W.S."/>
            <person name="Peterson D.G."/>
            <person name="Frelichowski J.E."/>
            <person name="Scheffler J.A."/>
            <person name="Scheffler B.E."/>
            <person name="Wendel J.F."/>
        </authorList>
    </citation>
    <scope>NUCLEOTIDE SEQUENCE [LARGE SCALE GENOMIC DNA]</scope>
    <source>
        <strain evidence="2">1</strain>
        <tissue evidence="2">Leaf</tissue>
    </source>
</reference>
<name>A0A7J9M3T6_GOSSC</name>
<dbReference type="InterPro" id="IPR002156">
    <property type="entry name" value="RNaseH_domain"/>
</dbReference>
<evidence type="ECO:0000259" key="1">
    <source>
        <dbReference type="Pfam" id="PF13456"/>
    </source>
</evidence>
<dbReference type="PANTHER" id="PTHR47723:SF24">
    <property type="entry name" value="RNASE H TYPE-1 DOMAIN-CONTAINING PROTEIN"/>
    <property type="match status" value="1"/>
</dbReference>
<evidence type="ECO:0000313" key="3">
    <source>
        <dbReference type="Proteomes" id="UP000593576"/>
    </source>
</evidence>
<sequence length="101" mass="11509">TLLRDRGLDKLLIHIDSLKVVHSLQTRNADFSTSTLVKHIHQLLKNNKHWVVLHVTREANQVANQILKMVHSGSKSINVIAKAPNLIEDLANDKSRNFFKL</sequence>
<evidence type="ECO:0000313" key="2">
    <source>
        <dbReference type="EMBL" id="MBA0865772.1"/>
    </source>
</evidence>
<dbReference type="GO" id="GO:0003676">
    <property type="term" value="F:nucleic acid binding"/>
    <property type="evidence" value="ECO:0007669"/>
    <property type="project" value="InterPro"/>
</dbReference>
<dbReference type="InterPro" id="IPR036397">
    <property type="entry name" value="RNaseH_sf"/>
</dbReference>
<dbReference type="InterPro" id="IPR053151">
    <property type="entry name" value="RNase_H-like"/>
</dbReference>
<keyword evidence="3" id="KW-1185">Reference proteome</keyword>
<dbReference type="Pfam" id="PF13456">
    <property type="entry name" value="RVT_3"/>
    <property type="match status" value="1"/>
</dbReference>
<feature type="non-terminal residue" evidence="2">
    <location>
        <position position="1"/>
    </location>
</feature>
<protein>
    <recommendedName>
        <fullName evidence="1">RNase H type-1 domain-containing protein</fullName>
    </recommendedName>
</protein>
<proteinExistence type="predicted"/>
<dbReference type="PANTHER" id="PTHR47723">
    <property type="entry name" value="OS05G0353850 PROTEIN"/>
    <property type="match status" value="1"/>
</dbReference>
<organism evidence="2 3">
    <name type="scientific">Gossypium schwendimanii</name>
    <name type="common">Cotton</name>
    <dbReference type="NCBI Taxonomy" id="34291"/>
    <lineage>
        <taxon>Eukaryota</taxon>
        <taxon>Viridiplantae</taxon>
        <taxon>Streptophyta</taxon>
        <taxon>Embryophyta</taxon>
        <taxon>Tracheophyta</taxon>
        <taxon>Spermatophyta</taxon>
        <taxon>Magnoliopsida</taxon>
        <taxon>eudicotyledons</taxon>
        <taxon>Gunneridae</taxon>
        <taxon>Pentapetalae</taxon>
        <taxon>rosids</taxon>
        <taxon>malvids</taxon>
        <taxon>Malvales</taxon>
        <taxon>Malvaceae</taxon>
        <taxon>Malvoideae</taxon>
        <taxon>Gossypium</taxon>
    </lineage>
</organism>
<dbReference type="AlphaFoldDB" id="A0A7J9M3T6"/>
<dbReference type="Gene3D" id="3.30.420.10">
    <property type="entry name" value="Ribonuclease H-like superfamily/Ribonuclease H"/>
    <property type="match status" value="1"/>
</dbReference>
<dbReference type="GO" id="GO:0004523">
    <property type="term" value="F:RNA-DNA hybrid ribonuclease activity"/>
    <property type="evidence" value="ECO:0007669"/>
    <property type="project" value="InterPro"/>
</dbReference>
<gene>
    <name evidence="2" type="ORF">Goshw_015232</name>
</gene>